<keyword evidence="4 11" id="KW-0949">S-adenosyl-L-methionine</keyword>
<evidence type="ECO:0000313" key="13">
    <source>
        <dbReference type="Proteomes" id="UP000226431"/>
    </source>
</evidence>
<dbReference type="PANTHER" id="PTHR12753:SF0">
    <property type="entry name" value="ALPHA N-TERMINAL PROTEIN METHYLTRANSFERASE 1"/>
    <property type="match status" value="1"/>
</dbReference>
<evidence type="ECO:0000256" key="11">
    <source>
        <dbReference type="PIRSR" id="PIRSR016958-1"/>
    </source>
</evidence>
<comment type="catalytic activity">
    <reaction evidence="9">
        <text>N-terminal L-prolyl-L-prolyl-L-lysyl-[protein] + 2 S-adenosyl-L-methionine = N-terminal N,N-dimethyl-L-prolyl-L-prolyl-L-lysyl-[protein] + 2 S-adenosyl-L-homocysteine + 2 H(+)</text>
        <dbReference type="Rhea" id="RHEA:54736"/>
        <dbReference type="Rhea" id="RHEA-COMP:13787"/>
        <dbReference type="Rhea" id="RHEA-COMP:13974"/>
        <dbReference type="ChEBI" id="CHEBI:15378"/>
        <dbReference type="ChEBI" id="CHEBI:57856"/>
        <dbReference type="ChEBI" id="CHEBI:59789"/>
        <dbReference type="ChEBI" id="CHEBI:138059"/>
        <dbReference type="ChEBI" id="CHEBI:138318"/>
        <dbReference type="EC" id="2.1.1.244"/>
    </reaction>
</comment>
<dbReference type="GO" id="GO:0005737">
    <property type="term" value="C:cytoplasm"/>
    <property type="evidence" value="ECO:0007669"/>
    <property type="project" value="TreeGrafter"/>
</dbReference>
<evidence type="ECO:0000313" key="12">
    <source>
        <dbReference type="EMBL" id="PHH75043.1"/>
    </source>
</evidence>
<evidence type="ECO:0000256" key="3">
    <source>
        <dbReference type="ARBA" id="ARBA00022679"/>
    </source>
</evidence>
<comment type="catalytic activity">
    <reaction evidence="8">
        <text>N-terminal L-seryl-L-prolyl-L-lysyl-[protein] + 3 S-adenosyl-L-methionine = N-terminal N,N,N-trimethyl-L-seryl-L-prolyl-L-lysyl-[protein] + 3 S-adenosyl-L-homocysteine + 3 H(+)</text>
        <dbReference type="Rhea" id="RHEA:54724"/>
        <dbReference type="Rhea" id="RHEA-COMP:13789"/>
        <dbReference type="Rhea" id="RHEA-COMP:13973"/>
        <dbReference type="ChEBI" id="CHEBI:15378"/>
        <dbReference type="ChEBI" id="CHEBI:57856"/>
        <dbReference type="ChEBI" id="CHEBI:59789"/>
        <dbReference type="ChEBI" id="CHEBI:138061"/>
        <dbReference type="ChEBI" id="CHEBI:138317"/>
        <dbReference type="EC" id="2.1.1.244"/>
    </reaction>
</comment>
<comment type="caution">
    <text evidence="12">The sequence shown here is derived from an EMBL/GenBank/DDBJ whole genome shotgun (WGS) entry which is preliminary data.</text>
</comment>
<reference evidence="12 13" key="1">
    <citation type="submission" date="2017-06" db="EMBL/GenBank/DDBJ databases">
        <title>Ant-infecting Ophiocordyceps genomes reveal a high diversity of potential behavioral manipulation genes and a possible major role for enterotoxins.</title>
        <authorList>
            <person name="De Bekker C."/>
            <person name="Evans H.C."/>
            <person name="Brachmann A."/>
            <person name="Hughes D.P."/>
        </authorList>
    </citation>
    <scope>NUCLEOTIDE SEQUENCE [LARGE SCALE GENOMIC DNA]</scope>
    <source>
        <strain evidence="12 13">Map16</strain>
    </source>
</reference>
<dbReference type="EMBL" id="NJES01000238">
    <property type="protein sequence ID" value="PHH75043.1"/>
    <property type="molecule type" value="Genomic_DNA"/>
</dbReference>
<dbReference type="Gene3D" id="3.40.50.150">
    <property type="entry name" value="Vaccinia Virus protein VP39"/>
    <property type="match status" value="1"/>
</dbReference>
<dbReference type="OrthoDB" id="1298661at2759"/>
<dbReference type="SUPFAM" id="SSF53335">
    <property type="entry name" value="S-adenosyl-L-methionine-dependent methyltransferases"/>
    <property type="match status" value="1"/>
</dbReference>
<feature type="binding site" evidence="11">
    <location>
        <position position="85"/>
    </location>
    <ligand>
        <name>S-adenosyl-L-methionine</name>
        <dbReference type="ChEBI" id="CHEBI:59789"/>
    </ligand>
</feature>
<organism evidence="12 13">
    <name type="scientific">Ophiocordyceps camponoti-rufipedis</name>
    <dbReference type="NCBI Taxonomy" id="2004952"/>
    <lineage>
        <taxon>Eukaryota</taxon>
        <taxon>Fungi</taxon>
        <taxon>Dikarya</taxon>
        <taxon>Ascomycota</taxon>
        <taxon>Pezizomycotina</taxon>
        <taxon>Sordariomycetes</taxon>
        <taxon>Hypocreomycetidae</taxon>
        <taxon>Hypocreales</taxon>
        <taxon>Ophiocordycipitaceae</taxon>
        <taxon>Ophiocordyceps</taxon>
    </lineage>
</organism>
<dbReference type="GO" id="GO:0032259">
    <property type="term" value="P:methylation"/>
    <property type="evidence" value="ECO:0007669"/>
    <property type="project" value="UniProtKB-KW"/>
</dbReference>
<dbReference type="EC" id="2.1.1.244" evidence="5"/>
<evidence type="ECO:0000256" key="1">
    <source>
        <dbReference type="ARBA" id="ARBA00009059"/>
    </source>
</evidence>
<accession>A0A2C5Z5C4</accession>
<protein>
    <recommendedName>
        <fullName evidence="6">Alpha N-terminal protein methyltransferase 1</fullName>
        <ecNumber evidence="5">2.1.1.244</ecNumber>
    </recommendedName>
    <alternativeName>
        <fullName evidence="7">X-Pro-Lys N-terminal protein methyltransferase 1</fullName>
    </alternativeName>
</protein>
<evidence type="ECO:0000256" key="6">
    <source>
        <dbReference type="ARBA" id="ARBA00039449"/>
    </source>
</evidence>
<proteinExistence type="inferred from homology"/>
<comment type="similarity">
    <text evidence="1">Belongs to the methyltransferase superfamily. NTM1 family.</text>
</comment>
<feature type="binding site" evidence="11">
    <location>
        <position position="80"/>
    </location>
    <ligand>
        <name>S-adenosyl-L-methionine</name>
        <dbReference type="ChEBI" id="CHEBI:59789"/>
    </ligand>
</feature>
<evidence type="ECO:0000256" key="5">
    <source>
        <dbReference type="ARBA" id="ARBA00039112"/>
    </source>
</evidence>
<evidence type="ECO:0000256" key="7">
    <source>
        <dbReference type="ARBA" id="ARBA00043129"/>
    </source>
</evidence>
<evidence type="ECO:0000256" key="8">
    <source>
        <dbReference type="ARBA" id="ARBA00047306"/>
    </source>
</evidence>
<evidence type="ECO:0000256" key="10">
    <source>
        <dbReference type="ARBA" id="ARBA00048167"/>
    </source>
</evidence>
<gene>
    <name evidence="12" type="ORF">CDD80_2660</name>
</gene>
<evidence type="ECO:0000256" key="2">
    <source>
        <dbReference type="ARBA" id="ARBA00022603"/>
    </source>
</evidence>
<dbReference type="InterPro" id="IPR008576">
    <property type="entry name" value="MeTrfase_NTM1"/>
</dbReference>
<keyword evidence="2" id="KW-0489">Methyltransferase</keyword>
<comment type="catalytic activity">
    <reaction evidence="10">
        <text>N-terminal L-alanyl-L-prolyl-L-lysyl-[protein] + 3 S-adenosyl-L-methionine = N-terminal N,N,N-trimethyl-L-alanyl-L-prolyl-L-lysyl-[protein] + 3 S-adenosyl-L-homocysteine + 3 H(+)</text>
        <dbReference type="Rhea" id="RHEA:54712"/>
        <dbReference type="Rhea" id="RHEA-COMP:13785"/>
        <dbReference type="Rhea" id="RHEA-COMP:13971"/>
        <dbReference type="ChEBI" id="CHEBI:15378"/>
        <dbReference type="ChEBI" id="CHEBI:57856"/>
        <dbReference type="ChEBI" id="CHEBI:59789"/>
        <dbReference type="ChEBI" id="CHEBI:138057"/>
        <dbReference type="ChEBI" id="CHEBI:138315"/>
        <dbReference type="EC" id="2.1.1.244"/>
    </reaction>
</comment>
<dbReference type="Pfam" id="PF05891">
    <property type="entry name" value="Methyltransf_PK"/>
    <property type="match status" value="1"/>
</dbReference>
<evidence type="ECO:0000256" key="4">
    <source>
        <dbReference type="ARBA" id="ARBA00022691"/>
    </source>
</evidence>
<dbReference type="STRING" id="2004952.A0A2C5Z5C4"/>
<evidence type="ECO:0000256" key="9">
    <source>
        <dbReference type="ARBA" id="ARBA00047885"/>
    </source>
</evidence>
<keyword evidence="13" id="KW-1185">Reference proteome</keyword>
<name>A0A2C5Z5C4_9HYPO</name>
<dbReference type="AlphaFoldDB" id="A0A2C5Z5C4"/>
<dbReference type="GO" id="GO:0071885">
    <property type="term" value="F:N-terminal protein N-methyltransferase activity"/>
    <property type="evidence" value="ECO:0007669"/>
    <property type="project" value="UniProtKB-EC"/>
</dbReference>
<keyword evidence="3" id="KW-0808">Transferase</keyword>
<dbReference type="InterPro" id="IPR029063">
    <property type="entry name" value="SAM-dependent_MTases_sf"/>
</dbReference>
<dbReference type="PANTHER" id="PTHR12753">
    <property type="entry name" value="AD-003 - RELATED"/>
    <property type="match status" value="1"/>
</dbReference>
<feature type="binding site" evidence="11">
    <location>
        <position position="142"/>
    </location>
    <ligand>
        <name>S-adenosyl-L-methionine</name>
        <dbReference type="ChEBI" id="CHEBI:59789"/>
    </ligand>
</feature>
<dbReference type="Proteomes" id="UP000226431">
    <property type="component" value="Unassembled WGS sequence"/>
</dbReference>
<sequence length="237" mass="25907">MDDGDGSPAADDLISPEAGRQYWENISADVNGMLGGIPSVQGFGSVSRIDLQGSRSFLAKLGIVRDKSGRKSLSSVLEGGAGIGRITRGLLLDLAEHVDVVEPVAKFTDVLRGTNGVRTVFNLGLEEWEPVEGTTYDLIWTQWCLGHLTDSQIVRYLELCKTALTPGRGLIVFKENLSGGEVDVFDETDSSVTRRDETFRSLFTRAGVKVVRTELQHGFPEASHTRLLPVRMYALKP</sequence>
<dbReference type="PIRSF" id="PIRSF016958">
    <property type="entry name" value="DUF858_MeTrfase_lik"/>
    <property type="match status" value="1"/>
</dbReference>
<dbReference type="CDD" id="cd02440">
    <property type="entry name" value="AdoMet_MTases"/>
    <property type="match status" value="1"/>
</dbReference>